<accession>A0A4S8LZW6</accession>
<gene>
    <name evidence="3" type="ORF">K435DRAFT_859677</name>
</gene>
<reference evidence="3 4" key="1">
    <citation type="journal article" date="2019" name="Nat. Ecol. Evol.">
        <title>Megaphylogeny resolves global patterns of mushroom evolution.</title>
        <authorList>
            <person name="Varga T."/>
            <person name="Krizsan K."/>
            <person name="Foldi C."/>
            <person name="Dima B."/>
            <person name="Sanchez-Garcia M."/>
            <person name="Sanchez-Ramirez S."/>
            <person name="Szollosi G.J."/>
            <person name="Szarkandi J.G."/>
            <person name="Papp V."/>
            <person name="Albert L."/>
            <person name="Andreopoulos W."/>
            <person name="Angelini C."/>
            <person name="Antonin V."/>
            <person name="Barry K.W."/>
            <person name="Bougher N.L."/>
            <person name="Buchanan P."/>
            <person name="Buyck B."/>
            <person name="Bense V."/>
            <person name="Catcheside P."/>
            <person name="Chovatia M."/>
            <person name="Cooper J."/>
            <person name="Damon W."/>
            <person name="Desjardin D."/>
            <person name="Finy P."/>
            <person name="Geml J."/>
            <person name="Haridas S."/>
            <person name="Hughes K."/>
            <person name="Justo A."/>
            <person name="Karasinski D."/>
            <person name="Kautmanova I."/>
            <person name="Kiss B."/>
            <person name="Kocsube S."/>
            <person name="Kotiranta H."/>
            <person name="LaButti K.M."/>
            <person name="Lechner B.E."/>
            <person name="Liimatainen K."/>
            <person name="Lipzen A."/>
            <person name="Lukacs Z."/>
            <person name="Mihaltcheva S."/>
            <person name="Morgado L.N."/>
            <person name="Niskanen T."/>
            <person name="Noordeloos M.E."/>
            <person name="Ohm R.A."/>
            <person name="Ortiz-Santana B."/>
            <person name="Ovrebo C."/>
            <person name="Racz N."/>
            <person name="Riley R."/>
            <person name="Savchenko A."/>
            <person name="Shiryaev A."/>
            <person name="Soop K."/>
            <person name="Spirin V."/>
            <person name="Szebenyi C."/>
            <person name="Tomsovsky M."/>
            <person name="Tulloss R.E."/>
            <person name="Uehling J."/>
            <person name="Grigoriev I.V."/>
            <person name="Vagvolgyi C."/>
            <person name="Papp T."/>
            <person name="Martin F.M."/>
            <person name="Miettinen O."/>
            <person name="Hibbett D.S."/>
            <person name="Nagy L.G."/>
        </authorList>
    </citation>
    <scope>NUCLEOTIDE SEQUENCE [LARGE SCALE GENOMIC DNA]</scope>
    <source>
        <strain evidence="3 4">CBS 962.96</strain>
    </source>
</reference>
<evidence type="ECO:0000256" key="1">
    <source>
        <dbReference type="SAM" id="Coils"/>
    </source>
</evidence>
<feature type="compositionally biased region" description="Basic and acidic residues" evidence="2">
    <location>
        <begin position="55"/>
        <end position="94"/>
    </location>
</feature>
<dbReference type="AlphaFoldDB" id="A0A4S8LZW6"/>
<keyword evidence="1" id="KW-0175">Coiled coil</keyword>
<name>A0A4S8LZW6_DENBC</name>
<organism evidence="3 4">
    <name type="scientific">Dendrothele bispora (strain CBS 962.96)</name>
    <dbReference type="NCBI Taxonomy" id="1314807"/>
    <lineage>
        <taxon>Eukaryota</taxon>
        <taxon>Fungi</taxon>
        <taxon>Dikarya</taxon>
        <taxon>Basidiomycota</taxon>
        <taxon>Agaricomycotina</taxon>
        <taxon>Agaricomycetes</taxon>
        <taxon>Agaricomycetidae</taxon>
        <taxon>Agaricales</taxon>
        <taxon>Agaricales incertae sedis</taxon>
        <taxon>Dendrothele</taxon>
    </lineage>
</organism>
<dbReference type="Proteomes" id="UP000297245">
    <property type="component" value="Unassembled WGS sequence"/>
</dbReference>
<evidence type="ECO:0000313" key="3">
    <source>
        <dbReference type="EMBL" id="THU95292.1"/>
    </source>
</evidence>
<feature type="region of interest" description="Disordered" evidence="2">
    <location>
        <begin position="1"/>
        <end position="123"/>
    </location>
</feature>
<evidence type="ECO:0000256" key="2">
    <source>
        <dbReference type="SAM" id="MobiDB-lite"/>
    </source>
</evidence>
<keyword evidence="4" id="KW-1185">Reference proteome</keyword>
<sequence>MSSHRERPYSLSCKRRRVSDGNDSSNDKAGSRAQDLQNVNSEVSGSEGESTHSMAENDKCTGIEGRASKVDQDHCDADERNTGIEGHNQDHYQGTDEVSEGSDEVSEGSGNMQLPRGADELSGDSGDMQLARFVAKFKGSVTTWVESVDGADFVEEYLTKEYSDAAVQTGLPDETPGVEEIVVTASLRSYGDLEDSIVLAQQAASAAWDKYWSAEVGRFKLEEAARMYKKQRDESEEERSKLAEIANRYKGQRDLVVDRLCETIRDKKKAEAESKYWRKKIREIGQNMEKLSDKTLNFTYDSIEP</sequence>
<feature type="compositionally biased region" description="Low complexity" evidence="2">
    <location>
        <begin position="38"/>
        <end position="48"/>
    </location>
</feature>
<feature type="coiled-coil region" evidence="1">
    <location>
        <begin position="218"/>
        <end position="252"/>
    </location>
</feature>
<feature type="compositionally biased region" description="Acidic residues" evidence="2">
    <location>
        <begin position="97"/>
        <end position="106"/>
    </location>
</feature>
<proteinExistence type="predicted"/>
<evidence type="ECO:0000313" key="4">
    <source>
        <dbReference type="Proteomes" id="UP000297245"/>
    </source>
</evidence>
<protein>
    <submittedName>
        <fullName evidence="3">Uncharacterized protein</fullName>
    </submittedName>
</protein>
<dbReference type="EMBL" id="ML179203">
    <property type="protein sequence ID" value="THU95292.1"/>
    <property type="molecule type" value="Genomic_DNA"/>
</dbReference>